<dbReference type="Proteomes" id="UP000828390">
    <property type="component" value="Unassembled WGS sequence"/>
</dbReference>
<gene>
    <name evidence="2" type="ORF">DPMN_103463</name>
</gene>
<keyword evidence="3" id="KW-1185">Reference proteome</keyword>
<protein>
    <submittedName>
        <fullName evidence="2">Uncharacterized protein</fullName>
    </submittedName>
</protein>
<organism evidence="2 3">
    <name type="scientific">Dreissena polymorpha</name>
    <name type="common">Zebra mussel</name>
    <name type="synonym">Mytilus polymorpha</name>
    <dbReference type="NCBI Taxonomy" id="45954"/>
    <lineage>
        <taxon>Eukaryota</taxon>
        <taxon>Metazoa</taxon>
        <taxon>Spiralia</taxon>
        <taxon>Lophotrochozoa</taxon>
        <taxon>Mollusca</taxon>
        <taxon>Bivalvia</taxon>
        <taxon>Autobranchia</taxon>
        <taxon>Heteroconchia</taxon>
        <taxon>Euheterodonta</taxon>
        <taxon>Imparidentia</taxon>
        <taxon>Neoheterodontei</taxon>
        <taxon>Myida</taxon>
        <taxon>Dreissenoidea</taxon>
        <taxon>Dreissenidae</taxon>
        <taxon>Dreissena</taxon>
    </lineage>
</organism>
<dbReference type="AlphaFoldDB" id="A0A9D4HEC6"/>
<evidence type="ECO:0000313" key="2">
    <source>
        <dbReference type="EMBL" id="KAH3830222.1"/>
    </source>
</evidence>
<evidence type="ECO:0000313" key="3">
    <source>
        <dbReference type="Proteomes" id="UP000828390"/>
    </source>
</evidence>
<reference evidence="2" key="1">
    <citation type="journal article" date="2019" name="bioRxiv">
        <title>The Genome of the Zebra Mussel, Dreissena polymorpha: A Resource for Invasive Species Research.</title>
        <authorList>
            <person name="McCartney M.A."/>
            <person name="Auch B."/>
            <person name="Kono T."/>
            <person name="Mallez S."/>
            <person name="Zhang Y."/>
            <person name="Obille A."/>
            <person name="Becker A."/>
            <person name="Abrahante J.E."/>
            <person name="Garbe J."/>
            <person name="Badalamenti J.P."/>
            <person name="Herman A."/>
            <person name="Mangelson H."/>
            <person name="Liachko I."/>
            <person name="Sullivan S."/>
            <person name="Sone E.D."/>
            <person name="Koren S."/>
            <person name="Silverstein K.A.T."/>
            <person name="Beckman K.B."/>
            <person name="Gohl D.M."/>
        </authorList>
    </citation>
    <scope>NUCLEOTIDE SEQUENCE</scope>
    <source>
        <strain evidence="2">Duluth1</strain>
        <tissue evidence="2">Whole animal</tissue>
    </source>
</reference>
<proteinExistence type="predicted"/>
<comment type="caution">
    <text evidence="2">The sequence shown here is derived from an EMBL/GenBank/DDBJ whole genome shotgun (WGS) entry which is preliminary data.</text>
</comment>
<feature type="compositionally biased region" description="Basic and acidic residues" evidence="1">
    <location>
        <begin position="1"/>
        <end position="10"/>
    </location>
</feature>
<reference evidence="2" key="2">
    <citation type="submission" date="2020-11" db="EMBL/GenBank/DDBJ databases">
        <authorList>
            <person name="McCartney M.A."/>
            <person name="Auch B."/>
            <person name="Kono T."/>
            <person name="Mallez S."/>
            <person name="Becker A."/>
            <person name="Gohl D.M."/>
            <person name="Silverstein K.A.T."/>
            <person name="Koren S."/>
            <person name="Bechman K.B."/>
            <person name="Herman A."/>
            <person name="Abrahante J.E."/>
            <person name="Garbe J."/>
        </authorList>
    </citation>
    <scope>NUCLEOTIDE SEQUENCE</scope>
    <source>
        <strain evidence="2">Duluth1</strain>
        <tissue evidence="2">Whole animal</tissue>
    </source>
</reference>
<feature type="region of interest" description="Disordered" evidence="1">
    <location>
        <begin position="1"/>
        <end position="22"/>
    </location>
</feature>
<accession>A0A9D4HEC6</accession>
<sequence>MSKQKGEKRGTNSPTFFKQKKQGKVKELLIRKVAKQQMLRPKRVGLHRLLYQAINC</sequence>
<name>A0A9D4HEC6_DREPO</name>
<evidence type="ECO:0000256" key="1">
    <source>
        <dbReference type="SAM" id="MobiDB-lite"/>
    </source>
</evidence>
<dbReference type="EMBL" id="JAIWYP010000004">
    <property type="protein sequence ID" value="KAH3830222.1"/>
    <property type="molecule type" value="Genomic_DNA"/>
</dbReference>